<dbReference type="GO" id="GO:0016887">
    <property type="term" value="F:ATP hydrolysis activity"/>
    <property type="evidence" value="ECO:0007669"/>
    <property type="project" value="InterPro"/>
</dbReference>
<evidence type="ECO:0000259" key="1">
    <source>
        <dbReference type="Pfam" id="PF13304"/>
    </source>
</evidence>
<sequence length="534" mass="61650">MVSDIYIVTTEWKVSLQHKKAVESPSRYGFWTYISYILVFYAVSSGELDQERSKMHFVKYRVAKKRYLSIMAVHRRFFLLEELIMLIRFEVENWLSYADPVTFSMVASKQTTFSHRIAKVGKYNLRALPVSTIYGGNASGKSNLVKALGFLQRLVRAPKREGAKTGVTPFALDNTNRQMPTRFMLEILAPHPDPRIKERAYAFSLSLNADQILEEELLEITSVGENLLYRRANGKIDFGDHYKQADRLRMEYAYEGTDANQLYLSNATGQKLNHFRPIFDWFDKLLTIITPEHRLSPALLAETVEQVGQMGEVMDSLDTGIDGLTLKPVPVPENLPEELVEALQEDKAILDLSTPSQGRIHVRFQDGKLQAEKLMCEHRGESGEVFTIDFEKESDGSQRLFDLIPAFRDLTAPNARKVFVIDELDRSLHSQLTQQLLLFYLTDYQSKSRSQLIFTTHDLMLMDQALFRRDEIWLTERDHKGRSSIYPVSDFKEARQDRHLRRHYLQRRMGGTPKLANKLLQLTREKKNGTPEEA</sequence>
<evidence type="ECO:0000313" key="2">
    <source>
        <dbReference type="EMBL" id="CRH04376.1"/>
    </source>
</evidence>
<dbReference type="PANTHER" id="PTHR40396:SF1">
    <property type="entry name" value="ATPASE AAA-TYPE CORE DOMAIN-CONTAINING PROTEIN"/>
    <property type="match status" value="1"/>
</dbReference>
<dbReference type="InterPro" id="IPR003959">
    <property type="entry name" value="ATPase_AAA_core"/>
</dbReference>
<dbReference type="Pfam" id="PF13304">
    <property type="entry name" value="AAA_21"/>
    <property type="match status" value="1"/>
</dbReference>
<proteinExistence type="predicted"/>
<feature type="domain" description="ATPase AAA-type core" evidence="1">
    <location>
        <begin position="132"/>
        <end position="463"/>
    </location>
</feature>
<dbReference type="Gene3D" id="3.40.50.300">
    <property type="entry name" value="P-loop containing nucleotide triphosphate hydrolases"/>
    <property type="match status" value="1"/>
</dbReference>
<reference evidence="2" key="1">
    <citation type="submission" date="2015-04" db="EMBL/GenBank/DDBJ databases">
        <authorList>
            <person name="Syromyatnikov M.Y."/>
            <person name="Popov V.N."/>
        </authorList>
    </citation>
    <scope>NUCLEOTIDE SEQUENCE</scope>
    <source>
        <strain evidence="2">MO-1</strain>
    </source>
</reference>
<name>A0A1S7LEZ0_MAGMO</name>
<dbReference type="InterPro" id="IPR027417">
    <property type="entry name" value="P-loop_NTPase"/>
</dbReference>
<protein>
    <recommendedName>
        <fullName evidence="1">ATPase AAA-type core domain-containing protein</fullName>
    </recommendedName>
</protein>
<dbReference type="AlphaFoldDB" id="A0A1S7LEZ0"/>
<organism evidence="2">
    <name type="scientific">Magnetococcus massalia (strain MO-1)</name>
    <dbReference type="NCBI Taxonomy" id="451514"/>
    <lineage>
        <taxon>Bacteria</taxon>
        <taxon>Pseudomonadati</taxon>
        <taxon>Pseudomonadota</taxon>
        <taxon>Magnetococcia</taxon>
        <taxon>Magnetococcales</taxon>
        <taxon>Magnetococcaceae</taxon>
        <taxon>Magnetococcus</taxon>
    </lineage>
</organism>
<dbReference type="PANTHER" id="PTHR40396">
    <property type="entry name" value="ATPASE-LIKE PROTEIN"/>
    <property type="match status" value="1"/>
</dbReference>
<accession>A0A1S7LEZ0</accession>
<dbReference type="GO" id="GO:0005524">
    <property type="term" value="F:ATP binding"/>
    <property type="evidence" value="ECO:0007669"/>
    <property type="project" value="InterPro"/>
</dbReference>
<gene>
    <name evidence="2" type="ORF">MAGMO_0162</name>
</gene>
<dbReference type="SUPFAM" id="SSF52540">
    <property type="entry name" value="P-loop containing nucleoside triphosphate hydrolases"/>
    <property type="match status" value="1"/>
</dbReference>
<dbReference type="EMBL" id="LO017727">
    <property type="protein sequence ID" value="CRH04376.1"/>
    <property type="molecule type" value="Genomic_DNA"/>
</dbReference>